<organism evidence="2 3">
    <name type="scientific">Sporosarcina limicola</name>
    <dbReference type="NCBI Taxonomy" id="34101"/>
    <lineage>
        <taxon>Bacteria</taxon>
        <taxon>Bacillati</taxon>
        <taxon>Bacillota</taxon>
        <taxon>Bacilli</taxon>
        <taxon>Bacillales</taxon>
        <taxon>Caryophanaceae</taxon>
        <taxon>Sporosarcina</taxon>
    </lineage>
</organism>
<dbReference type="AlphaFoldDB" id="A0A927RGJ0"/>
<feature type="signal peptide" evidence="1">
    <location>
        <begin position="1"/>
        <end position="24"/>
    </location>
</feature>
<evidence type="ECO:0000313" key="3">
    <source>
        <dbReference type="Proteomes" id="UP000658225"/>
    </source>
</evidence>
<protein>
    <submittedName>
        <fullName evidence="2">Uncharacterized protein</fullName>
    </submittedName>
</protein>
<dbReference type="EMBL" id="JADBEL010000029">
    <property type="protein sequence ID" value="MBE1556562.1"/>
    <property type="molecule type" value="Genomic_DNA"/>
</dbReference>
<keyword evidence="3" id="KW-1185">Reference proteome</keyword>
<name>A0A927RGJ0_9BACL</name>
<keyword evidence="1" id="KW-0732">Signal</keyword>
<comment type="caution">
    <text evidence="2">The sequence shown here is derived from an EMBL/GenBank/DDBJ whole genome shotgun (WGS) entry which is preliminary data.</text>
</comment>
<gene>
    <name evidence="2" type="ORF">H4683_003687</name>
</gene>
<feature type="chain" id="PRO_5037965506" evidence="1">
    <location>
        <begin position="25"/>
        <end position="92"/>
    </location>
</feature>
<sequence length="92" mass="10258">MKKIISILLIFSLIFLVSSNSVDAYNFWTNKAKLTKPIDGGQYYVSHSKVGTTEYLAPVSGAVLDWNRKAYTNKVDVNFTRTTSRASTAADF</sequence>
<evidence type="ECO:0000313" key="2">
    <source>
        <dbReference type="EMBL" id="MBE1556562.1"/>
    </source>
</evidence>
<proteinExistence type="predicted"/>
<dbReference type="RefSeq" id="WP_192600194.1">
    <property type="nucleotide sequence ID" value="NZ_JADBEL010000029.1"/>
</dbReference>
<dbReference type="Proteomes" id="UP000658225">
    <property type="component" value="Unassembled WGS sequence"/>
</dbReference>
<reference evidence="2" key="1">
    <citation type="submission" date="2020-10" db="EMBL/GenBank/DDBJ databases">
        <title>Genomic Encyclopedia of Type Strains, Phase IV (KMG-IV): sequencing the most valuable type-strain genomes for metagenomic binning, comparative biology and taxonomic classification.</title>
        <authorList>
            <person name="Goeker M."/>
        </authorList>
    </citation>
    <scope>NUCLEOTIDE SEQUENCE</scope>
    <source>
        <strain evidence="2">DSM 13886</strain>
    </source>
</reference>
<accession>A0A927RGJ0</accession>
<evidence type="ECO:0000256" key="1">
    <source>
        <dbReference type="SAM" id="SignalP"/>
    </source>
</evidence>